<keyword evidence="4" id="KW-1185">Reference proteome</keyword>
<evidence type="ECO:0000313" key="3">
    <source>
        <dbReference type="EMBL" id="RBR25263.1"/>
    </source>
</evidence>
<name>A0A366S7F0_9HYPO</name>
<dbReference type="EMBL" id="QKXC01000040">
    <property type="protein sequence ID" value="RBR25263.1"/>
    <property type="molecule type" value="Genomic_DNA"/>
</dbReference>
<evidence type="ECO:0000256" key="1">
    <source>
        <dbReference type="RuleBase" id="RU363045"/>
    </source>
</evidence>
<dbReference type="Pfam" id="PF01987">
    <property type="entry name" value="AIM24"/>
    <property type="match status" value="1"/>
</dbReference>
<dbReference type="GeneID" id="41991318"/>
<comment type="similarity">
    <text evidence="1">Belongs to the AIM24 family.</text>
</comment>
<comment type="subcellular location">
    <subcellularLocation>
        <location evidence="1">Mitochondrion</location>
    </subcellularLocation>
</comment>
<evidence type="ECO:0000313" key="4">
    <source>
        <dbReference type="Proteomes" id="UP000253153"/>
    </source>
</evidence>
<reference evidence="3 4" key="1">
    <citation type="submission" date="2018-06" db="EMBL/GenBank/DDBJ databases">
        <title>Fusarium incarnatum-equiseti species complex species 28.</title>
        <authorList>
            <person name="Gardiner D.M."/>
        </authorList>
    </citation>
    <scope>NUCLEOTIDE SEQUENCE [LARGE SCALE GENOMIC DNA]</scope>
    <source>
        <strain evidence="3 4">FIESC_28</strain>
    </source>
</reference>
<evidence type="ECO:0000256" key="2">
    <source>
        <dbReference type="SAM" id="MobiDB-lite"/>
    </source>
</evidence>
<accession>A0A366S7F0</accession>
<dbReference type="PANTHER" id="PTHR43657">
    <property type="entry name" value="TRYPTOPHAN RNA-BINDING ATTENUATOR PROTEIN-LIKE PROTEIN"/>
    <property type="match status" value="1"/>
</dbReference>
<feature type="region of interest" description="Disordered" evidence="2">
    <location>
        <begin position="1"/>
        <end position="26"/>
    </location>
</feature>
<dbReference type="RefSeq" id="XP_031019854.1">
    <property type="nucleotide sequence ID" value="XM_031156022.1"/>
</dbReference>
<organism evidence="3 4">
    <name type="scientific">Fusarium coffeatum</name>
    <dbReference type="NCBI Taxonomy" id="231269"/>
    <lineage>
        <taxon>Eukaryota</taxon>
        <taxon>Fungi</taxon>
        <taxon>Dikarya</taxon>
        <taxon>Ascomycota</taxon>
        <taxon>Pezizomycotina</taxon>
        <taxon>Sordariomycetes</taxon>
        <taxon>Hypocreomycetidae</taxon>
        <taxon>Hypocreales</taxon>
        <taxon>Nectriaceae</taxon>
        <taxon>Fusarium</taxon>
        <taxon>Fusarium incarnatum-equiseti species complex</taxon>
    </lineage>
</organism>
<comment type="caution">
    <text evidence="3">The sequence shown here is derived from an EMBL/GenBank/DDBJ whole genome shotgun (WGS) entry which is preliminary data.</text>
</comment>
<dbReference type="InterPro" id="IPR016031">
    <property type="entry name" value="Trp_RNA-bd_attenuator-like_dom"/>
</dbReference>
<dbReference type="GO" id="GO:0005739">
    <property type="term" value="C:mitochondrion"/>
    <property type="evidence" value="ECO:0007669"/>
    <property type="project" value="UniProtKB-SubCell"/>
</dbReference>
<sequence>MAHQQGYDHHQQAMGSQNDRGAFQGGSFNIAHRDTNAILNIDLQPGTTVRSKSGAMIHMSGTVELSGKSKFSFGKLFTGGNLYESLYAGPGRVALGPTLFGDIITLPVDGRTSWTIGRDAFLASTSEVTKKRETQGIGKALFSGEDLFVFRVEGQGIMWLTSFGAVDRLDLQPGEEHVVDNGHLVAWNCNYAIEKAGGGAMTSLKTGEGLVCRFTGPGSVYVQTRNMDEFQTFIKATVGAA</sequence>
<dbReference type="PANTHER" id="PTHR43657:SF1">
    <property type="entry name" value="ALTERED INHERITANCE OF MITOCHONDRIA PROTEIN 24, MITOCHONDRIAL"/>
    <property type="match status" value="1"/>
</dbReference>
<proteinExistence type="inferred from homology"/>
<protein>
    <recommendedName>
        <fullName evidence="1">Altered inheritance of mitochondria protein 24, mitochondrial</fullName>
    </recommendedName>
</protein>
<gene>
    <name evidence="3" type="ORF">FIESC28_01872</name>
</gene>
<dbReference type="NCBIfam" id="TIGR00266">
    <property type="entry name" value="TIGR00266 family protein"/>
    <property type="match status" value="1"/>
</dbReference>
<keyword evidence="1" id="KW-0496">Mitochondrion</keyword>
<dbReference type="SUPFAM" id="SSF51219">
    <property type="entry name" value="TRAP-like"/>
    <property type="match status" value="1"/>
</dbReference>
<dbReference type="InterPro" id="IPR002838">
    <property type="entry name" value="AIM24"/>
</dbReference>
<dbReference type="Proteomes" id="UP000253153">
    <property type="component" value="Unassembled WGS sequence"/>
</dbReference>
<feature type="compositionally biased region" description="Basic and acidic residues" evidence="2">
    <location>
        <begin position="1"/>
        <end position="11"/>
    </location>
</feature>
<dbReference type="InterPro" id="IPR036983">
    <property type="entry name" value="AIM24_sf"/>
</dbReference>
<dbReference type="AlphaFoldDB" id="A0A366S7F0"/>
<dbReference type="OrthoDB" id="1705416at2759"/>
<dbReference type="Gene3D" id="3.60.160.10">
    <property type="entry name" value="Mitochondrial biogenesis AIM24"/>
    <property type="match status" value="1"/>
</dbReference>